<reference evidence="1" key="1">
    <citation type="submission" date="2021-03" db="EMBL/GenBank/DDBJ databases">
        <title>Draft genome sequence of rust myrtle Austropuccinia psidii MF-1, a brazilian biotype.</title>
        <authorList>
            <person name="Quecine M.C."/>
            <person name="Pachon D.M.R."/>
            <person name="Bonatelli M.L."/>
            <person name="Correr F.H."/>
            <person name="Franceschini L.M."/>
            <person name="Leite T.F."/>
            <person name="Margarido G.R.A."/>
            <person name="Almeida C.A."/>
            <person name="Ferrarezi J.A."/>
            <person name="Labate C.A."/>
        </authorList>
    </citation>
    <scope>NUCLEOTIDE SEQUENCE</scope>
    <source>
        <strain evidence="1">MF-1</strain>
    </source>
</reference>
<accession>A0A9Q3P2G9</accession>
<name>A0A9Q3P2G9_9BASI</name>
<dbReference type="Proteomes" id="UP000765509">
    <property type="component" value="Unassembled WGS sequence"/>
</dbReference>
<dbReference type="EMBL" id="AVOT02052424">
    <property type="protein sequence ID" value="MBW0547342.1"/>
    <property type="molecule type" value="Genomic_DNA"/>
</dbReference>
<sequence length="189" mass="21655">MTKEGVQAYDKIGEALGAAIYQVQIVNDNPYEGPVYFISRQTQPTVARYGASQMEFLSLYGPWKNFITIIMELCLKHMLRWQIAIQEYRGNMTIVHKAESIHKKSDGLSRWSYLNTPDSLAYVPTTAEPQIPIEGINIADVGTEFFEEVREIYNQDKNCLILTSLLERDFKDTALANSLDDIWKTSYDN</sequence>
<dbReference type="AlphaFoldDB" id="A0A9Q3P2G9"/>
<protein>
    <submittedName>
        <fullName evidence="1">Uncharacterized protein</fullName>
    </submittedName>
</protein>
<evidence type="ECO:0000313" key="2">
    <source>
        <dbReference type="Proteomes" id="UP000765509"/>
    </source>
</evidence>
<keyword evidence="2" id="KW-1185">Reference proteome</keyword>
<gene>
    <name evidence="1" type="ORF">O181_087057</name>
</gene>
<organism evidence="1 2">
    <name type="scientific">Austropuccinia psidii MF-1</name>
    <dbReference type="NCBI Taxonomy" id="1389203"/>
    <lineage>
        <taxon>Eukaryota</taxon>
        <taxon>Fungi</taxon>
        <taxon>Dikarya</taxon>
        <taxon>Basidiomycota</taxon>
        <taxon>Pucciniomycotina</taxon>
        <taxon>Pucciniomycetes</taxon>
        <taxon>Pucciniales</taxon>
        <taxon>Sphaerophragmiaceae</taxon>
        <taxon>Austropuccinia</taxon>
    </lineage>
</organism>
<comment type="caution">
    <text evidence="1">The sequence shown here is derived from an EMBL/GenBank/DDBJ whole genome shotgun (WGS) entry which is preliminary data.</text>
</comment>
<proteinExistence type="predicted"/>
<evidence type="ECO:0000313" key="1">
    <source>
        <dbReference type="EMBL" id="MBW0547342.1"/>
    </source>
</evidence>